<dbReference type="Gene3D" id="6.10.140.530">
    <property type="match status" value="1"/>
</dbReference>
<feature type="region of interest" description="Disordered" evidence="1">
    <location>
        <begin position="1"/>
        <end position="24"/>
    </location>
</feature>
<feature type="domain" description="Helicase-associated" evidence="2">
    <location>
        <begin position="23"/>
        <end position="84"/>
    </location>
</feature>
<accession>A0A7K1FKI8</accession>
<gene>
    <name evidence="3" type="ORF">GIS00_11955</name>
</gene>
<dbReference type="EMBL" id="WLYK01000004">
    <property type="protein sequence ID" value="MTD14657.1"/>
    <property type="molecule type" value="Genomic_DNA"/>
</dbReference>
<evidence type="ECO:0000256" key="1">
    <source>
        <dbReference type="SAM" id="MobiDB-lite"/>
    </source>
</evidence>
<evidence type="ECO:0000313" key="4">
    <source>
        <dbReference type="Proteomes" id="UP000460221"/>
    </source>
</evidence>
<reference evidence="3 4" key="1">
    <citation type="submission" date="2019-11" db="EMBL/GenBank/DDBJ databases">
        <authorList>
            <person name="Jiang L.-Q."/>
        </authorList>
    </citation>
    <scope>NUCLEOTIDE SEQUENCE [LARGE SCALE GENOMIC DNA]</scope>
    <source>
        <strain evidence="3 4">YIM 132087</strain>
    </source>
</reference>
<name>A0A7K1FKI8_9ACTN</name>
<sequence length="98" mass="11222">MDHVDRESGVDPQRSRRGFQRDDTRWMQQLTAVAAHVERTGRLPSASRNADPQERPLGVWLTNQRRDHLIGSMPVDRVARLDALVPTWAGKSGPRRDR</sequence>
<dbReference type="AlphaFoldDB" id="A0A7K1FKI8"/>
<dbReference type="Pfam" id="PF03457">
    <property type="entry name" value="HA"/>
    <property type="match status" value="1"/>
</dbReference>
<proteinExistence type="predicted"/>
<organism evidence="3 4">
    <name type="scientific">Nakamurella alba</name>
    <dbReference type="NCBI Taxonomy" id="2665158"/>
    <lineage>
        <taxon>Bacteria</taxon>
        <taxon>Bacillati</taxon>
        <taxon>Actinomycetota</taxon>
        <taxon>Actinomycetes</taxon>
        <taxon>Nakamurellales</taxon>
        <taxon>Nakamurellaceae</taxon>
        <taxon>Nakamurella</taxon>
    </lineage>
</organism>
<dbReference type="InterPro" id="IPR005114">
    <property type="entry name" value="Helicase_assoc"/>
</dbReference>
<keyword evidence="4" id="KW-1185">Reference proteome</keyword>
<comment type="caution">
    <text evidence="3">The sequence shown here is derived from an EMBL/GenBank/DDBJ whole genome shotgun (WGS) entry which is preliminary data.</text>
</comment>
<feature type="region of interest" description="Disordered" evidence="1">
    <location>
        <begin position="38"/>
        <end position="57"/>
    </location>
</feature>
<protein>
    <recommendedName>
        <fullName evidence="2">Helicase-associated domain-containing protein</fullName>
    </recommendedName>
</protein>
<dbReference type="Proteomes" id="UP000460221">
    <property type="component" value="Unassembled WGS sequence"/>
</dbReference>
<evidence type="ECO:0000313" key="3">
    <source>
        <dbReference type="EMBL" id="MTD14657.1"/>
    </source>
</evidence>
<evidence type="ECO:0000259" key="2">
    <source>
        <dbReference type="Pfam" id="PF03457"/>
    </source>
</evidence>